<dbReference type="InterPro" id="IPR021278">
    <property type="entry name" value="ATP19"/>
</dbReference>
<evidence type="ECO:0000256" key="2">
    <source>
        <dbReference type="ARBA" id="ARBA00023128"/>
    </source>
</evidence>
<evidence type="ECO:0000256" key="5">
    <source>
        <dbReference type="SAM" id="Phobius"/>
    </source>
</evidence>
<keyword evidence="2" id="KW-0496">Mitochondrion</keyword>
<dbReference type="OrthoDB" id="2094445at2759"/>
<dbReference type="Pfam" id="PF11022">
    <property type="entry name" value="ATP19"/>
    <property type="match status" value="1"/>
</dbReference>
<gene>
    <name evidence="6" type="ORF">M011DRAFT_485459</name>
</gene>
<protein>
    <recommendedName>
        <fullName evidence="8">ATP synthase subunit K, mitochondrial</fullName>
    </recommendedName>
</protein>
<evidence type="ECO:0008006" key="8">
    <source>
        <dbReference type="Google" id="ProtNLM"/>
    </source>
</evidence>
<evidence type="ECO:0000256" key="4">
    <source>
        <dbReference type="SAM" id="MobiDB-lite"/>
    </source>
</evidence>
<dbReference type="AlphaFoldDB" id="A0A6A6VF02"/>
<dbReference type="GO" id="GO:0031966">
    <property type="term" value="C:mitochondrial membrane"/>
    <property type="evidence" value="ECO:0007669"/>
    <property type="project" value="UniProtKB-SubCell"/>
</dbReference>
<accession>A0A6A6VF02</accession>
<proteinExistence type="predicted"/>
<evidence type="ECO:0000256" key="3">
    <source>
        <dbReference type="ARBA" id="ARBA00023136"/>
    </source>
</evidence>
<organism evidence="6 7">
    <name type="scientific">Sporormia fimetaria CBS 119925</name>
    <dbReference type="NCBI Taxonomy" id="1340428"/>
    <lineage>
        <taxon>Eukaryota</taxon>
        <taxon>Fungi</taxon>
        <taxon>Dikarya</taxon>
        <taxon>Ascomycota</taxon>
        <taxon>Pezizomycotina</taxon>
        <taxon>Dothideomycetes</taxon>
        <taxon>Pleosporomycetidae</taxon>
        <taxon>Pleosporales</taxon>
        <taxon>Sporormiaceae</taxon>
        <taxon>Sporormia</taxon>
    </lineage>
</organism>
<keyword evidence="3 5" id="KW-0472">Membrane</keyword>
<name>A0A6A6VF02_9PLEO</name>
<dbReference type="EMBL" id="MU006568">
    <property type="protein sequence ID" value="KAF2748803.1"/>
    <property type="molecule type" value="Genomic_DNA"/>
</dbReference>
<sequence>MVQMYTIAGRQVGSHVLAIATLTTTIGGAWLAMRGGDKPAEAQQGPPMNAKSKDEEKFIKNFVDKATGEKKQ</sequence>
<dbReference type="PANTHER" id="PTHR28074:SF1">
    <property type="entry name" value="ATP SYNTHASE SUBUNIT K, MITOCHONDRIAL"/>
    <property type="match status" value="1"/>
</dbReference>
<evidence type="ECO:0000313" key="7">
    <source>
        <dbReference type="Proteomes" id="UP000799440"/>
    </source>
</evidence>
<dbReference type="PANTHER" id="PTHR28074">
    <property type="entry name" value="ATP SYNTHASE SUBUNIT K, MITOCHONDRIAL"/>
    <property type="match status" value="1"/>
</dbReference>
<evidence type="ECO:0000256" key="1">
    <source>
        <dbReference type="ARBA" id="ARBA00004325"/>
    </source>
</evidence>
<reference evidence="6" key="1">
    <citation type="journal article" date="2020" name="Stud. Mycol.">
        <title>101 Dothideomycetes genomes: a test case for predicting lifestyles and emergence of pathogens.</title>
        <authorList>
            <person name="Haridas S."/>
            <person name="Albert R."/>
            <person name="Binder M."/>
            <person name="Bloem J."/>
            <person name="Labutti K."/>
            <person name="Salamov A."/>
            <person name="Andreopoulos B."/>
            <person name="Baker S."/>
            <person name="Barry K."/>
            <person name="Bills G."/>
            <person name="Bluhm B."/>
            <person name="Cannon C."/>
            <person name="Castanera R."/>
            <person name="Culley D."/>
            <person name="Daum C."/>
            <person name="Ezra D."/>
            <person name="Gonzalez J."/>
            <person name="Henrissat B."/>
            <person name="Kuo A."/>
            <person name="Liang C."/>
            <person name="Lipzen A."/>
            <person name="Lutzoni F."/>
            <person name="Magnuson J."/>
            <person name="Mondo S."/>
            <person name="Nolan M."/>
            <person name="Ohm R."/>
            <person name="Pangilinan J."/>
            <person name="Park H.-J."/>
            <person name="Ramirez L."/>
            <person name="Alfaro M."/>
            <person name="Sun H."/>
            <person name="Tritt A."/>
            <person name="Yoshinaga Y."/>
            <person name="Zwiers L.-H."/>
            <person name="Turgeon B."/>
            <person name="Goodwin S."/>
            <person name="Spatafora J."/>
            <person name="Crous P."/>
            <person name="Grigoriev I."/>
        </authorList>
    </citation>
    <scope>NUCLEOTIDE SEQUENCE</scope>
    <source>
        <strain evidence="6">CBS 119925</strain>
    </source>
</reference>
<evidence type="ECO:0000313" key="6">
    <source>
        <dbReference type="EMBL" id="KAF2748803.1"/>
    </source>
</evidence>
<keyword evidence="5" id="KW-0812">Transmembrane</keyword>
<comment type="subcellular location">
    <subcellularLocation>
        <location evidence="1">Mitochondrion membrane</location>
    </subcellularLocation>
</comment>
<keyword evidence="5" id="KW-1133">Transmembrane helix</keyword>
<dbReference type="GO" id="GO:0015986">
    <property type="term" value="P:proton motive force-driven ATP synthesis"/>
    <property type="evidence" value="ECO:0007669"/>
    <property type="project" value="TreeGrafter"/>
</dbReference>
<keyword evidence="7" id="KW-1185">Reference proteome</keyword>
<feature type="region of interest" description="Disordered" evidence="4">
    <location>
        <begin position="36"/>
        <end position="57"/>
    </location>
</feature>
<dbReference type="Proteomes" id="UP000799440">
    <property type="component" value="Unassembled WGS sequence"/>
</dbReference>
<feature type="transmembrane region" description="Helical" evidence="5">
    <location>
        <begin position="12"/>
        <end position="33"/>
    </location>
</feature>